<dbReference type="InterPro" id="IPR011344">
    <property type="entry name" value="ssDNA-bd"/>
</dbReference>
<dbReference type="GO" id="GO:0006260">
    <property type="term" value="P:DNA replication"/>
    <property type="evidence" value="ECO:0007669"/>
    <property type="project" value="InterPro"/>
</dbReference>
<accession>A0A1I2UI34</accession>
<feature type="compositionally biased region" description="Gly residues" evidence="4">
    <location>
        <begin position="137"/>
        <end position="166"/>
    </location>
</feature>
<dbReference type="GO" id="GO:0009295">
    <property type="term" value="C:nucleoid"/>
    <property type="evidence" value="ECO:0007669"/>
    <property type="project" value="TreeGrafter"/>
</dbReference>
<dbReference type="Pfam" id="PF00436">
    <property type="entry name" value="SSB"/>
    <property type="match status" value="1"/>
</dbReference>
<comment type="caution">
    <text evidence="2">Lacks conserved residue(s) required for the propagation of feature annotation.</text>
</comment>
<dbReference type="SUPFAM" id="SSF50249">
    <property type="entry name" value="Nucleic acid-binding proteins"/>
    <property type="match status" value="1"/>
</dbReference>
<gene>
    <name evidence="5" type="ORF">FHR37_005455</name>
    <name evidence="6" type="ORF">SAMN05421678_108190</name>
</gene>
<reference evidence="5 8" key="2">
    <citation type="submission" date="2020-07" db="EMBL/GenBank/DDBJ databases">
        <title>Sequencing the genomes of 1000 actinobacteria strains.</title>
        <authorList>
            <person name="Klenk H.-P."/>
        </authorList>
    </citation>
    <scope>NUCLEOTIDE SEQUENCE [LARGE SCALE GENOMIC DNA]</scope>
    <source>
        <strain evidence="5 8">DSM 45117</strain>
    </source>
</reference>
<dbReference type="HAMAP" id="MF_00984">
    <property type="entry name" value="SSB"/>
    <property type="match status" value="1"/>
</dbReference>
<feature type="compositionally biased region" description="Polar residues" evidence="4">
    <location>
        <begin position="112"/>
        <end position="123"/>
    </location>
</feature>
<dbReference type="FunFam" id="2.40.50.140:FF:000057">
    <property type="entry name" value="Single-stranded DNA-binding protein"/>
    <property type="match status" value="1"/>
</dbReference>
<dbReference type="EMBL" id="JACBZA010000001">
    <property type="protein sequence ID" value="NYH86604.1"/>
    <property type="molecule type" value="Genomic_DNA"/>
</dbReference>
<comment type="subunit">
    <text evidence="2">Homotetramer.</text>
</comment>
<evidence type="ECO:0000256" key="2">
    <source>
        <dbReference type="HAMAP-Rule" id="MF_00984"/>
    </source>
</evidence>
<protein>
    <recommendedName>
        <fullName evidence="2 3">Single-stranded DNA-binding protein</fullName>
        <shortName evidence="2">SSB</shortName>
    </recommendedName>
</protein>
<dbReference type="PANTHER" id="PTHR10302">
    <property type="entry name" value="SINGLE-STRANDED DNA-BINDING PROTEIN"/>
    <property type="match status" value="1"/>
</dbReference>
<dbReference type="Gene3D" id="2.40.50.140">
    <property type="entry name" value="Nucleic acid-binding proteins"/>
    <property type="match status" value="1"/>
</dbReference>
<dbReference type="GO" id="GO:0003697">
    <property type="term" value="F:single-stranded DNA binding"/>
    <property type="evidence" value="ECO:0007669"/>
    <property type="project" value="UniProtKB-UniRule"/>
</dbReference>
<proteinExistence type="inferred from homology"/>
<dbReference type="CDD" id="cd04496">
    <property type="entry name" value="SSB_OBF"/>
    <property type="match status" value="1"/>
</dbReference>
<keyword evidence="8" id="KW-1185">Reference proteome</keyword>
<dbReference type="InterPro" id="IPR012340">
    <property type="entry name" value="NA-bd_OB-fold"/>
</dbReference>
<dbReference type="AlphaFoldDB" id="A0A1I2UI34"/>
<evidence type="ECO:0000313" key="5">
    <source>
        <dbReference type="EMBL" id="NYH86604.1"/>
    </source>
</evidence>
<dbReference type="PROSITE" id="PS50935">
    <property type="entry name" value="SSB"/>
    <property type="match status" value="1"/>
</dbReference>
<dbReference type="RefSeq" id="WP_092883981.1">
    <property type="nucleotide sequence ID" value="NZ_FOOI01000008.1"/>
</dbReference>
<evidence type="ECO:0000256" key="4">
    <source>
        <dbReference type="SAM" id="MobiDB-lite"/>
    </source>
</evidence>
<feature type="region of interest" description="Disordered" evidence="4">
    <location>
        <begin position="112"/>
        <end position="175"/>
    </location>
</feature>
<evidence type="ECO:0000256" key="1">
    <source>
        <dbReference type="ARBA" id="ARBA00023125"/>
    </source>
</evidence>
<reference evidence="6 7" key="1">
    <citation type="submission" date="2016-10" db="EMBL/GenBank/DDBJ databases">
        <authorList>
            <person name="de Groot N.N."/>
        </authorList>
    </citation>
    <scope>NUCLEOTIDE SEQUENCE [LARGE SCALE GENOMIC DNA]</scope>
    <source>
        <strain evidence="6 7">CPCC 202808</strain>
    </source>
</reference>
<dbReference type="NCBIfam" id="TIGR00621">
    <property type="entry name" value="ssb"/>
    <property type="match status" value="1"/>
</dbReference>
<dbReference type="NCBIfam" id="NF005851">
    <property type="entry name" value="PRK07772.1"/>
    <property type="match status" value="1"/>
</dbReference>
<evidence type="ECO:0000313" key="6">
    <source>
        <dbReference type="EMBL" id="SFG76785.1"/>
    </source>
</evidence>
<name>A0A1I2UI34_9ACTN</name>
<dbReference type="STRING" id="504797.SAMN05421678_108190"/>
<dbReference type="InterPro" id="IPR000424">
    <property type="entry name" value="Primosome_PriB/ssb"/>
</dbReference>
<evidence type="ECO:0000256" key="3">
    <source>
        <dbReference type="RuleBase" id="RU000524"/>
    </source>
</evidence>
<dbReference type="OrthoDB" id="9809878at2"/>
<dbReference type="PANTHER" id="PTHR10302:SF27">
    <property type="entry name" value="SINGLE-STRANDED DNA-BINDING PROTEIN"/>
    <property type="match status" value="1"/>
</dbReference>
<dbReference type="EMBL" id="FOOI01000008">
    <property type="protein sequence ID" value="SFG76785.1"/>
    <property type="molecule type" value="Genomic_DNA"/>
</dbReference>
<evidence type="ECO:0000313" key="8">
    <source>
        <dbReference type="Proteomes" id="UP000533017"/>
    </source>
</evidence>
<evidence type="ECO:0000313" key="7">
    <source>
        <dbReference type="Proteomes" id="UP000199052"/>
    </source>
</evidence>
<keyword evidence="1 2" id="KW-0238">DNA-binding</keyword>
<sequence>MAGDTVITLVGNLVDDPELRFTPSGAAVANFRIASTPRTFDRQSNEWKDGESLFLTCNVWRQAAENVAESLQRGMRVVVHGRLKSRSYETREGERRTVFEVEVDEVGPSLRNATAKVTKTSRAQGGFGGDDPWQTQQGGGGGGGARQGGGQQSGGNDPWGGGGQQSGGSQDEPPF</sequence>
<organism evidence="6 7">
    <name type="scientific">Actinopolymorpha cephalotaxi</name>
    <dbReference type="NCBI Taxonomy" id="504797"/>
    <lineage>
        <taxon>Bacteria</taxon>
        <taxon>Bacillati</taxon>
        <taxon>Actinomycetota</taxon>
        <taxon>Actinomycetes</taxon>
        <taxon>Propionibacteriales</taxon>
        <taxon>Actinopolymorphaceae</taxon>
        <taxon>Actinopolymorpha</taxon>
    </lineage>
</organism>
<dbReference type="Proteomes" id="UP000199052">
    <property type="component" value="Unassembled WGS sequence"/>
</dbReference>
<dbReference type="Proteomes" id="UP000533017">
    <property type="component" value="Unassembled WGS sequence"/>
</dbReference>